<organism evidence="2 3">
    <name type="scientific">Bailinhaonella thermotolerans</name>
    <dbReference type="NCBI Taxonomy" id="1070861"/>
    <lineage>
        <taxon>Bacteria</taxon>
        <taxon>Bacillati</taxon>
        <taxon>Actinomycetota</taxon>
        <taxon>Actinomycetes</taxon>
        <taxon>Streptosporangiales</taxon>
        <taxon>Streptosporangiaceae</taxon>
        <taxon>Bailinhaonella</taxon>
    </lineage>
</organism>
<dbReference type="EMBL" id="QZEY01000023">
    <property type="protein sequence ID" value="RJL22041.1"/>
    <property type="molecule type" value="Genomic_DNA"/>
</dbReference>
<accession>A0A3A4ALK8</accession>
<dbReference type="InterPro" id="IPR003593">
    <property type="entry name" value="AAA+_ATPase"/>
</dbReference>
<dbReference type="Gene3D" id="3.40.50.300">
    <property type="entry name" value="P-loop containing nucleotide triphosphate hydrolases"/>
    <property type="match status" value="1"/>
</dbReference>
<dbReference type="Proteomes" id="UP000265768">
    <property type="component" value="Unassembled WGS sequence"/>
</dbReference>
<dbReference type="GO" id="GO:0005524">
    <property type="term" value="F:ATP binding"/>
    <property type="evidence" value="ECO:0007669"/>
    <property type="project" value="InterPro"/>
</dbReference>
<protein>
    <recommendedName>
        <fullName evidence="1">AAA+ ATPase domain-containing protein</fullName>
    </recommendedName>
</protein>
<evidence type="ECO:0000259" key="1">
    <source>
        <dbReference type="SMART" id="SM00382"/>
    </source>
</evidence>
<dbReference type="AlphaFoldDB" id="A0A3A4ALK8"/>
<dbReference type="Pfam" id="PF01695">
    <property type="entry name" value="IstB_IS21"/>
    <property type="match status" value="1"/>
</dbReference>
<gene>
    <name evidence="2" type="ORF">D5H75_36170</name>
</gene>
<evidence type="ECO:0000313" key="2">
    <source>
        <dbReference type="EMBL" id="RJL22041.1"/>
    </source>
</evidence>
<dbReference type="InterPro" id="IPR027417">
    <property type="entry name" value="P-loop_NTPase"/>
</dbReference>
<name>A0A3A4ALK8_9ACTN</name>
<feature type="domain" description="AAA+ ATPase" evidence="1">
    <location>
        <begin position="99"/>
        <end position="239"/>
    </location>
</feature>
<evidence type="ECO:0000313" key="3">
    <source>
        <dbReference type="Proteomes" id="UP000265768"/>
    </source>
</evidence>
<proteinExistence type="predicted"/>
<dbReference type="OrthoDB" id="9770694at2"/>
<dbReference type="SUPFAM" id="SSF52540">
    <property type="entry name" value="P-loop containing nucleoside triphosphate hydrolases"/>
    <property type="match status" value="1"/>
</dbReference>
<sequence length="259" mass="28814">MSGRMPVKARNSDLERLLAGLPPGRRQKIIAGAASPELEEEFAALDAAALAEAARDRAVYRRRRYENEMRPPAYADASTRNLLKQQDPGGRLSGWLGSPHRNLLVMGPSGHGKSHAAYAITNAAIDAGLWVEAWYVPDLVAALSPPEAHERRDPDRAAQRERRMERVQECDLLLLDDLGREPATPHIHERWRSQLTTILTHREGARLRTIVTANAEERATGTRVLEPYGAPVITRLRGDCIGAWIEGDCLRVEAAWNPF</sequence>
<reference evidence="2 3" key="1">
    <citation type="submission" date="2018-09" db="EMBL/GenBank/DDBJ databases">
        <title>YIM 75507 draft genome.</title>
        <authorList>
            <person name="Tang S."/>
            <person name="Feng Y."/>
        </authorList>
    </citation>
    <scope>NUCLEOTIDE SEQUENCE [LARGE SCALE GENOMIC DNA]</scope>
    <source>
        <strain evidence="2 3">YIM 75507</strain>
    </source>
</reference>
<dbReference type="SMART" id="SM00382">
    <property type="entry name" value="AAA"/>
    <property type="match status" value="1"/>
</dbReference>
<dbReference type="RefSeq" id="WP_119931117.1">
    <property type="nucleotide sequence ID" value="NZ_QZEY01000023.1"/>
</dbReference>
<keyword evidence="3" id="KW-1185">Reference proteome</keyword>
<dbReference type="InterPro" id="IPR002611">
    <property type="entry name" value="IstB_ATP-bd"/>
</dbReference>
<comment type="caution">
    <text evidence="2">The sequence shown here is derived from an EMBL/GenBank/DDBJ whole genome shotgun (WGS) entry which is preliminary data.</text>
</comment>